<evidence type="ECO:0000313" key="3">
    <source>
        <dbReference type="Proteomes" id="UP000198711"/>
    </source>
</evidence>
<dbReference type="Proteomes" id="UP000198711">
    <property type="component" value="Unassembled WGS sequence"/>
</dbReference>
<dbReference type="Pfam" id="PF00480">
    <property type="entry name" value="ROK"/>
    <property type="match status" value="2"/>
</dbReference>
<evidence type="ECO:0000256" key="1">
    <source>
        <dbReference type="ARBA" id="ARBA00006479"/>
    </source>
</evidence>
<comment type="caution">
    <text evidence="2">The sequence shown here is derived from an EMBL/GenBank/DDBJ whole genome shotgun (WGS) entry which is preliminary data.</text>
</comment>
<dbReference type="SUPFAM" id="SSF53067">
    <property type="entry name" value="Actin-like ATPase domain"/>
    <property type="match status" value="1"/>
</dbReference>
<name>A0A8X8LFH0_9BACT</name>
<dbReference type="RefSeq" id="WP_092724039.1">
    <property type="nucleotide sequence ID" value="NZ_FNNO01000009.1"/>
</dbReference>
<dbReference type="PANTHER" id="PTHR18964">
    <property type="entry name" value="ROK (REPRESSOR, ORF, KINASE) FAMILY"/>
    <property type="match status" value="1"/>
</dbReference>
<accession>A0A8X8LFH0</accession>
<gene>
    <name evidence="2" type="ORF">SAMN05444410_10930</name>
</gene>
<dbReference type="InterPro" id="IPR043129">
    <property type="entry name" value="ATPase_NBD"/>
</dbReference>
<protein>
    <submittedName>
        <fullName evidence="2">Glucokinase</fullName>
    </submittedName>
</protein>
<dbReference type="InterPro" id="IPR000600">
    <property type="entry name" value="ROK"/>
</dbReference>
<reference evidence="2 3" key="1">
    <citation type="submission" date="2016-10" db="EMBL/GenBank/DDBJ databases">
        <authorList>
            <person name="Varghese N."/>
            <person name="Submissions S."/>
        </authorList>
    </citation>
    <scope>NUCLEOTIDE SEQUENCE [LARGE SCALE GENOMIC DNA]</scope>
    <source>
        <strain evidence="2 3">DSM 25353</strain>
    </source>
</reference>
<keyword evidence="3" id="KW-1185">Reference proteome</keyword>
<proteinExistence type="inferred from homology"/>
<dbReference type="EMBL" id="FNNO01000009">
    <property type="protein sequence ID" value="SDX09793.1"/>
    <property type="molecule type" value="Genomic_DNA"/>
</dbReference>
<evidence type="ECO:0000313" key="2">
    <source>
        <dbReference type="EMBL" id="SDX09793.1"/>
    </source>
</evidence>
<dbReference type="CDD" id="cd23763">
    <property type="entry name" value="ASKHA_ATPase_ROK"/>
    <property type="match status" value="1"/>
</dbReference>
<comment type="similarity">
    <text evidence="1">Belongs to the ROK (NagC/XylR) family.</text>
</comment>
<organism evidence="2 3">
    <name type="scientific">Hydrobacter penzbergensis</name>
    <dbReference type="NCBI Taxonomy" id="1235997"/>
    <lineage>
        <taxon>Bacteria</taxon>
        <taxon>Pseudomonadati</taxon>
        <taxon>Bacteroidota</taxon>
        <taxon>Chitinophagia</taxon>
        <taxon>Chitinophagales</taxon>
        <taxon>Chitinophagaceae</taxon>
        <taxon>Hydrobacter</taxon>
    </lineage>
</organism>
<dbReference type="PANTHER" id="PTHR18964:SF149">
    <property type="entry name" value="BIFUNCTIONAL UDP-N-ACETYLGLUCOSAMINE 2-EPIMERASE_N-ACETYLMANNOSAMINE KINASE"/>
    <property type="match status" value="1"/>
</dbReference>
<dbReference type="AlphaFoldDB" id="A0A8X8LFH0"/>
<sequence>MSVVLGVDIGGSHITVALVDLHKRSVVTGSGKRKLVNARGSASQILDTWCEVINTVFTGMPAESRRIGIAMPGPFNYKEGISLIEDQDKFRSLYKMNIKLLLAERLGMAAESIRFVNDAASFLQGEVFCGAARHYHRVLGFTLGTGLGSAIYKEGVATDADLWKTTFRNVIAEDYLSTRWFTGRYEELNGESISGVKEILEENDQAIIKQLFLEFSENLGAFLLPQLSHFNTEAVVFGGNISNAHAHFLPTLEQFFKKRQLNIVLKKAQLNEDASLLGAASCWDIDK</sequence>
<dbReference type="Gene3D" id="3.30.420.40">
    <property type="match status" value="2"/>
</dbReference>